<reference key="2">
    <citation type="submission" date="2011-10" db="EMBL/GenBank/DDBJ databases">
        <title>The genome and transcriptome sequence of Clonorchis sinensis provide insights into the carcinogenic liver fluke.</title>
        <authorList>
            <person name="Wang X."/>
            <person name="Huang Y."/>
            <person name="Chen W."/>
            <person name="Liu H."/>
            <person name="Guo L."/>
            <person name="Chen Y."/>
            <person name="Luo F."/>
            <person name="Zhou W."/>
            <person name="Sun J."/>
            <person name="Mao Q."/>
            <person name="Liang P."/>
            <person name="Zhou C."/>
            <person name="Tian Y."/>
            <person name="Men J."/>
            <person name="Lv X."/>
            <person name="Huang L."/>
            <person name="Zhou J."/>
            <person name="Hu Y."/>
            <person name="Li R."/>
            <person name="Zhang F."/>
            <person name="Lei H."/>
            <person name="Li X."/>
            <person name="Hu X."/>
            <person name="Liang C."/>
            <person name="Xu J."/>
            <person name="Wu Z."/>
            <person name="Yu X."/>
        </authorList>
    </citation>
    <scope>NUCLEOTIDE SEQUENCE</scope>
    <source>
        <strain>Henan</strain>
    </source>
</reference>
<dbReference type="EMBL" id="DF142918">
    <property type="protein sequence ID" value="GAA48923.1"/>
    <property type="molecule type" value="Genomic_DNA"/>
</dbReference>
<evidence type="ECO:0000313" key="1">
    <source>
        <dbReference type="EMBL" id="GAA48923.1"/>
    </source>
</evidence>
<dbReference type="Proteomes" id="UP000008909">
    <property type="component" value="Unassembled WGS sequence"/>
</dbReference>
<reference evidence="1" key="1">
    <citation type="journal article" date="2011" name="Genome Biol.">
        <title>The draft genome of the carcinogenic human liver fluke Clonorchis sinensis.</title>
        <authorList>
            <person name="Wang X."/>
            <person name="Chen W."/>
            <person name="Huang Y."/>
            <person name="Sun J."/>
            <person name="Men J."/>
            <person name="Liu H."/>
            <person name="Luo F."/>
            <person name="Guo L."/>
            <person name="Lv X."/>
            <person name="Deng C."/>
            <person name="Zhou C."/>
            <person name="Fan Y."/>
            <person name="Li X."/>
            <person name="Huang L."/>
            <person name="Hu Y."/>
            <person name="Liang C."/>
            <person name="Hu X."/>
            <person name="Xu J."/>
            <person name="Yu X."/>
        </authorList>
    </citation>
    <scope>NUCLEOTIDE SEQUENCE [LARGE SCALE GENOMIC DNA]</scope>
    <source>
        <strain evidence="1">Henan</strain>
    </source>
</reference>
<gene>
    <name evidence="1" type="ORF">CLF_102221</name>
</gene>
<name>G7Y7I8_CLOSI</name>
<proteinExistence type="predicted"/>
<sequence>MLRNLLLEEGGRVSVCNAALRTATFARFQPQSVDFLDISNPQAVWTSPLLWVMRKTFAHSKLKTKSKQASQKRAITLSFQMLSRDFKPSVELDIVLMERGKRLQVLGVPLQMPLCPNVSAVFPTTHINLVVLPSFETRRRAHSRHKNRLLSNRLRA</sequence>
<protein>
    <submittedName>
        <fullName evidence="1">Ubiquitin fusion degradation protein 1 homolog</fullName>
    </submittedName>
</protein>
<accession>G7Y7I8</accession>
<keyword evidence="2" id="KW-1185">Reference proteome</keyword>
<dbReference type="AlphaFoldDB" id="G7Y7I8"/>
<evidence type="ECO:0000313" key="2">
    <source>
        <dbReference type="Proteomes" id="UP000008909"/>
    </source>
</evidence>
<organism evidence="1 2">
    <name type="scientific">Clonorchis sinensis</name>
    <name type="common">Chinese liver fluke</name>
    <dbReference type="NCBI Taxonomy" id="79923"/>
    <lineage>
        <taxon>Eukaryota</taxon>
        <taxon>Metazoa</taxon>
        <taxon>Spiralia</taxon>
        <taxon>Lophotrochozoa</taxon>
        <taxon>Platyhelminthes</taxon>
        <taxon>Trematoda</taxon>
        <taxon>Digenea</taxon>
        <taxon>Opisthorchiida</taxon>
        <taxon>Opisthorchiata</taxon>
        <taxon>Opisthorchiidae</taxon>
        <taxon>Clonorchis</taxon>
    </lineage>
</organism>